<dbReference type="STRING" id="86105.NF27_CG01500"/>
<dbReference type="PANTHER" id="PTHR33529">
    <property type="entry name" value="SLR0882 PROTEIN-RELATED"/>
    <property type="match status" value="1"/>
</dbReference>
<dbReference type="Pfam" id="PF03739">
    <property type="entry name" value="LptF_LptG"/>
    <property type="match status" value="1"/>
</dbReference>
<evidence type="ECO:0000256" key="4">
    <source>
        <dbReference type="ARBA" id="ARBA00022989"/>
    </source>
</evidence>
<keyword evidence="5 6" id="KW-0472">Membrane</keyword>
<sequence>MMLIFDFMELVKISYNIDLSMSMIFKLATLRNYYHVEKTFPFIFILTTILTYANLTKSSELIVARSYGMSVWQFIFPAVTVAFVFGVINVLFLNPIGSSMLGKFERLEAIHLKGHSSTIAISKNGLWLKEAYKKGNTIIHAMRVSQETKELFEVTFFLADKNYKFLTRIYANSAKLEDGKSWLLSDVDISNADYSFEHKDTYLMPTKISFLQIQESVISPDTISIYNLPAFIKTTQESGFSTLRHLNYLFKIVVSPFFYLSMVLIGLVFATKSSRSGRVGIFMFLGIMVGFLIYFLSDIINAIGIAGNIPVIFSAIAPTLICFTIGLYLVLHYEDG</sequence>
<comment type="subcellular location">
    <subcellularLocation>
        <location evidence="1">Cell membrane</location>
        <topology evidence="1">Multi-pass membrane protein</topology>
    </subcellularLocation>
</comment>
<feature type="transmembrane region" description="Helical" evidence="6">
    <location>
        <begin position="39"/>
        <end position="55"/>
    </location>
</feature>
<gene>
    <name evidence="7" type="ORF">NF27_CG01500</name>
</gene>
<evidence type="ECO:0000313" key="8">
    <source>
        <dbReference type="Proteomes" id="UP000031258"/>
    </source>
</evidence>
<organism evidence="7 8">
    <name type="scientific">Candidatus Jidaibacter acanthamoebae</name>
    <dbReference type="NCBI Taxonomy" id="86105"/>
    <lineage>
        <taxon>Bacteria</taxon>
        <taxon>Pseudomonadati</taxon>
        <taxon>Pseudomonadota</taxon>
        <taxon>Alphaproteobacteria</taxon>
        <taxon>Rickettsiales</taxon>
        <taxon>Candidatus Midichloriaceae</taxon>
        <taxon>Candidatus Jidaibacter</taxon>
    </lineage>
</organism>
<proteinExistence type="predicted"/>
<dbReference type="AlphaFoldDB" id="A0A0C1R111"/>
<dbReference type="Proteomes" id="UP000031258">
    <property type="component" value="Unassembled WGS sequence"/>
</dbReference>
<protein>
    <recommendedName>
        <fullName evidence="9">Permease</fullName>
    </recommendedName>
</protein>
<dbReference type="EMBL" id="JSWE01000058">
    <property type="protein sequence ID" value="KIE05970.1"/>
    <property type="molecule type" value="Genomic_DNA"/>
</dbReference>
<feature type="transmembrane region" description="Helical" evidence="6">
    <location>
        <begin position="75"/>
        <end position="96"/>
    </location>
</feature>
<dbReference type="InterPro" id="IPR005495">
    <property type="entry name" value="LptG/LptF_permease"/>
</dbReference>
<evidence type="ECO:0000256" key="5">
    <source>
        <dbReference type="ARBA" id="ARBA00023136"/>
    </source>
</evidence>
<reference evidence="7 8" key="1">
    <citation type="submission" date="2014-11" db="EMBL/GenBank/DDBJ databases">
        <title>A Rickettsiales Symbiont of Amoebae With Ancient Features.</title>
        <authorList>
            <person name="Schulz F."/>
            <person name="Martijn J."/>
            <person name="Wascher F."/>
            <person name="Kostanjsek R."/>
            <person name="Ettema T.J."/>
            <person name="Horn M."/>
        </authorList>
    </citation>
    <scope>NUCLEOTIDE SEQUENCE [LARGE SCALE GENOMIC DNA]</scope>
    <source>
        <strain evidence="7 8">UWC36</strain>
    </source>
</reference>
<keyword evidence="2" id="KW-1003">Cell membrane</keyword>
<evidence type="ECO:0008006" key="9">
    <source>
        <dbReference type="Google" id="ProtNLM"/>
    </source>
</evidence>
<evidence type="ECO:0000256" key="2">
    <source>
        <dbReference type="ARBA" id="ARBA00022475"/>
    </source>
</evidence>
<feature type="transmembrane region" description="Helical" evidence="6">
    <location>
        <begin position="248"/>
        <end position="270"/>
    </location>
</feature>
<dbReference type="GO" id="GO:0015920">
    <property type="term" value="P:lipopolysaccharide transport"/>
    <property type="evidence" value="ECO:0007669"/>
    <property type="project" value="TreeGrafter"/>
</dbReference>
<evidence type="ECO:0000256" key="3">
    <source>
        <dbReference type="ARBA" id="ARBA00022692"/>
    </source>
</evidence>
<name>A0A0C1R111_9RICK</name>
<dbReference type="PANTHER" id="PTHR33529:SF2">
    <property type="entry name" value="LIPOPOLYSACCHARIDE EXPORT SYSTEM PERMEASE PROTEIN LPTG"/>
    <property type="match status" value="1"/>
</dbReference>
<comment type="caution">
    <text evidence="7">The sequence shown here is derived from an EMBL/GenBank/DDBJ whole genome shotgun (WGS) entry which is preliminary data.</text>
</comment>
<feature type="transmembrane region" description="Helical" evidence="6">
    <location>
        <begin position="309"/>
        <end position="331"/>
    </location>
</feature>
<keyword evidence="3 6" id="KW-0812">Transmembrane</keyword>
<accession>A0A0C1R111</accession>
<feature type="transmembrane region" description="Helical" evidence="6">
    <location>
        <begin position="276"/>
        <end position="297"/>
    </location>
</feature>
<evidence type="ECO:0000256" key="1">
    <source>
        <dbReference type="ARBA" id="ARBA00004651"/>
    </source>
</evidence>
<evidence type="ECO:0000256" key="6">
    <source>
        <dbReference type="SAM" id="Phobius"/>
    </source>
</evidence>
<evidence type="ECO:0000313" key="7">
    <source>
        <dbReference type="EMBL" id="KIE05970.1"/>
    </source>
</evidence>
<dbReference type="GO" id="GO:0043190">
    <property type="term" value="C:ATP-binding cassette (ABC) transporter complex"/>
    <property type="evidence" value="ECO:0007669"/>
    <property type="project" value="TreeGrafter"/>
</dbReference>
<keyword evidence="8" id="KW-1185">Reference proteome</keyword>
<keyword evidence="4 6" id="KW-1133">Transmembrane helix</keyword>